<dbReference type="SMART" id="SM00347">
    <property type="entry name" value="HTH_MARR"/>
    <property type="match status" value="1"/>
</dbReference>
<dbReference type="EMBL" id="QQAZ01000001">
    <property type="protein sequence ID" value="RDI55659.1"/>
    <property type="molecule type" value="Genomic_DNA"/>
</dbReference>
<keyword evidence="2" id="KW-0238">DNA-binding</keyword>
<dbReference type="PANTHER" id="PTHR42756:SF1">
    <property type="entry name" value="TRANSCRIPTIONAL REPRESSOR OF EMRAB OPERON"/>
    <property type="match status" value="1"/>
</dbReference>
<comment type="caution">
    <text evidence="5">The sequence shown here is derived from an EMBL/GenBank/DDBJ whole genome shotgun (WGS) entry which is preliminary data.</text>
</comment>
<feature type="domain" description="HTH marR-type" evidence="4">
    <location>
        <begin position="23"/>
        <end position="165"/>
    </location>
</feature>
<keyword evidence="3" id="KW-0804">Transcription</keyword>
<dbReference type="InterPro" id="IPR036388">
    <property type="entry name" value="WH-like_DNA-bd_sf"/>
</dbReference>
<evidence type="ECO:0000313" key="6">
    <source>
        <dbReference type="Proteomes" id="UP000255355"/>
    </source>
</evidence>
<reference evidence="5 6" key="1">
    <citation type="submission" date="2018-07" db="EMBL/GenBank/DDBJ databases">
        <title>Genomic Encyclopedia of Type Strains, Phase IV (KMG-IV): sequencing the most valuable type-strain genomes for metagenomic binning, comparative biology and taxonomic classification.</title>
        <authorList>
            <person name="Goeker M."/>
        </authorList>
    </citation>
    <scope>NUCLEOTIDE SEQUENCE [LARGE SCALE GENOMIC DNA]</scope>
    <source>
        <strain evidence="5 6">DSM 44952</strain>
    </source>
</reference>
<dbReference type="InterPro" id="IPR000835">
    <property type="entry name" value="HTH_MarR-typ"/>
</dbReference>
<protein>
    <submittedName>
        <fullName evidence="5">MarR family transcriptional regulator</fullName>
    </submittedName>
</protein>
<keyword evidence="6" id="KW-1185">Reference proteome</keyword>
<keyword evidence="1" id="KW-0805">Transcription regulation</keyword>
<dbReference type="Pfam" id="PF12802">
    <property type="entry name" value="MarR_2"/>
    <property type="match status" value="1"/>
</dbReference>
<evidence type="ECO:0000313" key="5">
    <source>
        <dbReference type="EMBL" id="RDI55659.1"/>
    </source>
</evidence>
<evidence type="ECO:0000256" key="1">
    <source>
        <dbReference type="ARBA" id="ARBA00023015"/>
    </source>
</evidence>
<dbReference type="PRINTS" id="PR00598">
    <property type="entry name" value="HTHMARR"/>
</dbReference>
<sequence length="170" mass="18785">MLSMAQRSRDAIDTITAQWRRERPDLELEAMAIVGRLGKLNLVAGRAIDAVFVAHGLQRGEFDVLAALRRSGAPFELNPSVLADTLMLSRAGMTGRLDRLESAGLVRRVADAGDRRAVRVALTDAGRELIDEVVAVHTENETRLLSALSAQDRRDLDRILRVLLDSFEDQ</sequence>
<organism evidence="5 6">
    <name type="scientific">Nocardia mexicana</name>
    <dbReference type="NCBI Taxonomy" id="279262"/>
    <lineage>
        <taxon>Bacteria</taxon>
        <taxon>Bacillati</taxon>
        <taxon>Actinomycetota</taxon>
        <taxon>Actinomycetes</taxon>
        <taxon>Mycobacteriales</taxon>
        <taxon>Nocardiaceae</taxon>
        <taxon>Nocardia</taxon>
    </lineage>
</organism>
<dbReference type="Gene3D" id="1.10.10.10">
    <property type="entry name" value="Winged helix-like DNA-binding domain superfamily/Winged helix DNA-binding domain"/>
    <property type="match status" value="1"/>
</dbReference>
<gene>
    <name evidence="5" type="ORF">DFR68_101493</name>
</gene>
<dbReference type="Proteomes" id="UP000255355">
    <property type="component" value="Unassembled WGS sequence"/>
</dbReference>
<name>A0A370HJH9_9NOCA</name>
<dbReference type="InterPro" id="IPR036390">
    <property type="entry name" value="WH_DNA-bd_sf"/>
</dbReference>
<dbReference type="SUPFAM" id="SSF46785">
    <property type="entry name" value="Winged helix' DNA-binding domain"/>
    <property type="match status" value="1"/>
</dbReference>
<dbReference type="AlphaFoldDB" id="A0A370HJH9"/>
<proteinExistence type="predicted"/>
<dbReference type="STRING" id="1210089.GCA_001613165_07680"/>
<dbReference type="PANTHER" id="PTHR42756">
    <property type="entry name" value="TRANSCRIPTIONAL REGULATOR, MARR"/>
    <property type="match status" value="1"/>
</dbReference>
<dbReference type="GO" id="GO:0003677">
    <property type="term" value="F:DNA binding"/>
    <property type="evidence" value="ECO:0007669"/>
    <property type="project" value="UniProtKB-KW"/>
</dbReference>
<evidence type="ECO:0000259" key="4">
    <source>
        <dbReference type="PROSITE" id="PS50995"/>
    </source>
</evidence>
<accession>A0A370HJH9</accession>
<dbReference type="PROSITE" id="PS50995">
    <property type="entry name" value="HTH_MARR_2"/>
    <property type="match status" value="1"/>
</dbReference>
<dbReference type="GO" id="GO:0003700">
    <property type="term" value="F:DNA-binding transcription factor activity"/>
    <property type="evidence" value="ECO:0007669"/>
    <property type="project" value="InterPro"/>
</dbReference>
<evidence type="ECO:0000256" key="3">
    <source>
        <dbReference type="ARBA" id="ARBA00023163"/>
    </source>
</evidence>
<evidence type="ECO:0000256" key="2">
    <source>
        <dbReference type="ARBA" id="ARBA00023125"/>
    </source>
</evidence>